<proteinExistence type="predicted"/>
<dbReference type="EMBL" id="OZ034820">
    <property type="protein sequence ID" value="CAL1401544.1"/>
    <property type="molecule type" value="Genomic_DNA"/>
</dbReference>
<gene>
    <name evidence="1" type="ORF">LTRI10_LOCUS41597</name>
</gene>
<protein>
    <submittedName>
        <fullName evidence="1">Uncharacterized protein</fullName>
    </submittedName>
</protein>
<reference evidence="1 2" key="1">
    <citation type="submission" date="2024-04" db="EMBL/GenBank/DDBJ databases">
        <authorList>
            <person name="Fracassetti M."/>
        </authorList>
    </citation>
    <scope>NUCLEOTIDE SEQUENCE [LARGE SCALE GENOMIC DNA]</scope>
</reference>
<evidence type="ECO:0000313" key="2">
    <source>
        <dbReference type="Proteomes" id="UP001497516"/>
    </source>
</evidence>
<keyword evidence="2" id="KW-1185">Reference proteome</keyword>
<accession>A0AAV2FUC1</accession>
<dbReference type="Proteomes" id="UP001497516">
    <property type="component" value="Chromosome 7"/>
</dbReference>
<evidence type="ECO:0000313" key="1">
    <source>
        <dbReference type="EMBL" id="CAL1401544.1"/>
    </source>
</evidence>
<sequence>MPPQASCWRKGLSRSKHQSSPNRLLRFCGSAATLVWAADSDDGDGGLRGLEIETKTEMKRDEADLCPDLGIGDGDDATRRRRHILDGLWPDEGGTDGSLSSIFLASL</sequence>
<organism evidence="1 2">
    <name type="scientific">Linum trigynum</name>
    <dbReference type="NCBI Taxonomy" id="586398"/>
    <lineage>
        <taxon>Eukaryota</taxon>
        <taxon>Viridiplantae</taxon>
        <taxon>Streptophyta</taxon>
        <taxon>Embryophyta</taxon>
        <taxon>Tracheophyta</taxon>
        <taxon>Spermatophyta</taxon>
        <taxon>Magnoliopsida</taxon>
        <taxon>eudicotyledons</taxon>
        <taxon>Gunneridae</taxon>
        <taxon>Pentapetalae</taxon>
        <taxon>rosids</taxon>
        <taxon>fabids</taxon>
        <taxon>Malpighiales</taxon>
        <taxon>Linaceae</taxon>
        <taxon>Linum</taxon>
    </lineage>
</organism>
<name>A0AAV2FUC1_9ROSI</name>
<dbReference type="AlphaFoldDB" id="A0AAV2FUC1"/>